<keyword evidence="4" id="KW-0732">Signal</keyword>
<dbReference type="PROSITE" id="PS00375">
    <property type="entry name" value="UDPGT"/>
    <property type="match status" value="1"/>
</dbReference>
<evidence type="ECO:0000313" key="9">
    <source>
        <dbReference type="Proteomes" id="UP000271162"/>
    </source>
</evidence>
<dbReference type="Proteomes" id="UP000271162">
    <property type="component" value="Unassembled WGS sequence"/>
</dbReference>
<evidence type="ECO:0000256" key="3">
    <source>
        <dbReference type="ARBA" id="ARBA00022679"/>
    </source>
</evidence>
<keyword evidence="7" id="KW-1133">Transmembrane helix</keyword>
<organism evidence="10">
    <name type="scientific">Nippostrongylus brasiliensis</name>
    <name type="common">Rat hookworm</name>
    <dbReference type="NCBI Taxonomy" id="27835"/>
    <lineage>
        <taxon>Eukaryota</taxon>
        <taxon>Metazoa</taxon>
        <taxon>Ecdysozoa</taxon>
        <taxon>Nematoda</taxon>
        <taxon>Chromadorea</taxon>
        <taxon>Rhabditida</taxon>
        <taxon>Rhabditina</taxon>
        <taxon>Rhabditomorpha</taxon>
        <taxon>Strongyloidea</taxon>
        <taxon>Heligmosomidae</taxon>
        <taxon>Nippostrongylus</taxon>
    </lineage>
</organism>
<evidence type="ECO:0000256" key="1">
    <source>
        <dbReference type="ARBA" id="ARBA00009995"/>
    </source>
</evidence>
<dbReference type="EMBL" id="UYSL01021394">
    <property type="protein sequence ID" value="VDL78110.1"/>
    <property type="molecule type" value="Genomic_DNA"/>
</dbReference>
<dbReference type="AlphaFoldDB" id="A0A0N4YD47"/>
<dbReference type="Gene3D" id="3.40.50.2000">
    <property type="entry name" value="Glycogen Phosphorylase B"/>
    <property type="match status" value="1"/>
</dbReference>
<dbReference type="Pfam" id="PF00201">
    <property type="entry name" value="UDPGT"/>
    <property type="match status" value="1"/>
</dbReference>
<dbReference type="SUPFAM" id="SSF53756">
    <property type="entry name" value="UDP-Glycosyltransferase/glycogen phosphorylase"/>
    <property type="match status" value="1"/>
</dbReference>
<keyword evidence="7" id="KW-0472">Membrane</keyword>
<evidence type="ECO:0000256" key="6">
    <source>
        <dbReference type="RuleBase" id="RU003718"/>
    </source>
</evidence>
<sequence>MERFNVQLSMIVNTCRATINNKDFVGWLERERFDLAFGHMFDICSIGLIHNAKIPSWIWLNSGSVMDYVAYYIGAPLIPSYVPPMMMEAGGEMNFIQRTKSFIGHGLTQFFWKRLIADPETALFRELISPDFPDLLELAAKCPVVMANTNNLYEIPRPTLAKIVNIGGIGMESRNAKPLPKNIDDIVAKGKGTVLFSLGSVTAAYKMPYEWKMAFLEAFRRFPDYQFLWLPQSDILHHPKTKAFISHGGYNSVQEAILTGMPLIAVPLFGDQPKNARLAERHGFGVILHKKEISIDTISSAIREVTENSRYAEKATRMLRMIQRQPVDPTLQLVKWAEFAAEFQTLENLEPAGNRLNFIQYHSLDVIAFLGAILTLTILVIIVLLRTVFMFVRRLIFGARKQKTA</sequence>
<evidence type="ECO:0000256" key="7">
    <source>
        <dbReference type="RuleBase" id="RU362059"/>
    </source>
</evidence>
<dbReference type="GO" id="GO:0016020">
    <property type="term" value="C:membrane"/>
    <property type="evidence" value="ECO:0007669"/>
    <property type="project" value="UniProtKB-SubCell"/>
</dbReference>
<dbReference type="PANTHER" id="PTHR48043:SF145">
    <property type="entry name" value="FI06409P-RELATED"/>
    <property type="match status" value="1"/>
</dbReference>
<keyword evidence="3 6" id="KW-0808">Transferase</keyword>
<proteinExistence type="inferred from homology"/>
<dbReference type="CDD" id="cd03784">
    <property type="entry name" value="GT1_Gtf-like"/>
    <property type="match status" value="1"/>
</dbReference>
<evidence type="ECO:0000313" key="8">
    <source>
        <dbReference type="EMBL" id="VDL78110.1"/>
    </source>
</evidence>
<keyword evidence="7" id="KW-0812">Transmembrane</keyword>
<dbReference type="PANTHER" id="PTHR48043">
    <property type="entry name" value="EG:EG0003.4 PROTEIN-RELATED"/>
    <property type="match status" value="1"/>
</dbReference>
<protein>
    <recommendedName>
        <fullName evidence="7">UDP-glucuronosyltransferase</fullName>
        <ecNumber evidence="7">2.4.1.17</ecNumber>
    </recommendedName>
</protein>
<dbReference type="InterPro" id="IPR050271">
    <property type="entry name" value="UDP-glycosyltransferase"/>
</dbReference>
<gene>
    <name evidence="8" type="ORF">NBR_LOCUS14521</name>
</gene>
<keyword evidence="9" id="KW-1185">Reference proteome</keyword>
<name>A0A0N4YD47_NIPBR</name>
<reference evidence="8 9" key="2">
    <citation type="submission" date="2018-11" db="EMBL/GenBank/DDBJ databases">
        <authorList>
            <consortium name="Pathogen Informatics"/>
        </authorList>
    </citation>
    <scope>NUCLEOTIDE SEQUENCE [LARGE SCALE GENOMIC DNA]</scope>
</reference>
<comment type="similarity">
    <text evidence="1 6">Belongs to the UDP-glycosyltransferase family.</text>
</comment>
<evidence type="ECO:0000313" key="10">
    <source>
        <dbReference type="WBParaSite" id="NBR_0001452001-mRNA-1"/>
    </source>
</evidence>
<accession>A0A0N4YD47</accession>
<dbReference type="STRING" id="27835.A0A0N4YD47"/>
<dbReference type="WBParaSite" id="NBR_0001452001-mRNA-1">
    <property type="protein sequence ID" value="NBR_0001452001-mRNA-1"/>
    <property type="gene ID" value="NBR_0001452001"/>
</dbReference>
<dbReference type="InterPro" id="IPR035595">
    <property type="entry name" value="UDP_glycos_trans_CS"/>
</dbReference>
<keyword evidence="2 6" id="KW-0328">Glycosyltransferase</keyword>
<evidence type="ECO:0000256" key="2">
    <source>
        <dbReference type="ARBA" id="ARBA00022676"/>
    </source>
</evidence>
<dbReference type="GO" id="GO:0015020">
    <property type="term" value="F:glucuronosyltransferase activity"/>
    <property type="evidence" value="ECO:0007669"/>
    <property type="project" value="UniProtKB-EC"/>
</dbReference>
<evidence type="ECO:0000256" key="4">
    <source>
        <dbReference type="ARBA" id="ARBA00022729"/>
    </source>
</evidence>
<dbReference type="EC" id="2.4.1.17" evidence="7"/>
<comment type="catalytic activity">
    <reaction evidence="5 7">
        <text>glucuronate acceptor + UDP-alpha-D-glucuronate = acceptor beta-D-glucuronoside + UDP + H(+)</text>
        <dbReference type="Rhea" id="RHEA:21032"/>
        <dbReference type="ChEBI" id="CHEBI:15378"/>
        <dbReference type="ChEBI" id="CHEBI:58052"/>
        <dbReference type="ChEBI" id="CHEBI:58223"/>
        <dbReference type="ChEBI" id="CHEBI:132367"/>
        <dbReference type="ChEBI" id="CHEBI:132368"/>
        <dbReference type="EC" id="2.4.1.17"/>
    </reaction>
</comment>
<dbReference type="InterPro" id="IPR002213">
    <property type="entry name" value="UDP_glucos_trans"/>
</dbReference>
<dbReference type="OMA" id="RATINNK"/>
<reference evidence="10" key="1">
    <citation type="submission" date="2017-02" db="UniProtKB">
        <authorList>
            <consortium name="WormBaseParasite"/>
        </authorList>
    </citation>
    <scope>IDENTIFICATION</scope>
</reference>
<feature type="transmembrane region" description="Helical" evidence="7">
    <location>
        <begin position="366"/>
        <end position="392"/>
    </location>
</feature>
<evidence type="ECO:0000256" key="5">
    <source>
        <dbReference type="ARBA" id="ARBA00047475"/>
    </source>
</evidence>
<comment type="subcellular location">
    <subcellularLocation>
        <location evidence="7">Membrane</location>
        <topology evidence="7">Single-pass membrane protein</topology>
    </subcellularLocation>
</comment>